<dbReference type="SUPFAM" id="SSF52172">
    <property type="entry name" value="CheY-like"/>
    <property type="match status" value="1"/>
</dbReference>
<accession>A0A1T4TM95</accession>
<gene>
    <name evidence="3" type="ORF">SAMN04488128_105435</name>
</gene>
<dbReference type="AlphaFoldDB" id="A0A1T4TM95"/>
<dbReference type="Proteomes" id="UP000190367">
    <property type="component" value="Unassembled WGS sequence"/>
</dbReference>
<protein>
    <submittedName>
        <fullName evidence="3">CheY chemotaxis protein or a CheY-like REC (Receiver) domain</fullName>
    </submittedName>
</protein>
<dbReference type="InterPro" id="IPR011006">
    <property type="entry name" value="CheY-like_superfamily"/>
</dbReference>
<dbReference type="Pfam" id="PF00072">
    <property type="entry name" value="Response_reg"/>
    <property type="match status" value="1"/>
</dbReference>
<name>A0A1T4TM95_9BACT</name>
<dbReference type="GO" id="GO:0000160">
    <property type="term" value="P:phosphorelay signal transduction system"/>
    <property type="evidence" value="ECO:0007669"/>
    <property type="project" value="InterPro"/>
</dbReference>
<dbReference type="InterPro" id="IPR052893">
    <property type="entry name" value="TCS_response_regulator"/>
</dbReference>
<keyword evidence="4" id="KW-1185">Reference proteome</keyword>
<reference evidence="4" key="1">
    <citation type="submission" date="2017-02" db="EMBL/GenBank/DDBJ databases">
        <authorList>
            <person name="Varghese N."/>
            <person name="Submissions S."/>
        </authorList>
    </citation>
    <scope>NUCLEOTIDE SEQUENCE [LARGE SCALE GENOMIC DNA]</scope>
    <source>
        <strain evidence="4">DSM 22224</strain>
    </source>
</reference>
<dbReference type="InterPro" id="IPR001789">
    <property type="entry name" value="Sig_transdc_resp-reg_receiver"/>
</dbReference>
<sequence>MQTHPQILIADDDPEDVFIMEMMCKELSFSEHIHFVQDGVTALEYLDKLTEKPLPALIVLDLNMPRLTGTQTLELLKQHARYHSIRVIIYSTFLNEIQKQQCINLGAEAFVIKPDTYEEGLEIMQQFHDCSLGNYSFPIAS</sequence>
<dbReference type="OrthoDB" id="7631574at2"/>
<proteinExistence type="predicted"/>
<dbReference type="Gene3D" id="3.40.50.2300">
    <property type="match status" value="1"/>
</dbReference>
<feature type="domain" description="Response regulatory" evidence="2">
    <location>
        <begin position="6"/>
        <end position="128"/>
    </location>
</feature>
<dbReference type="EMBL" id="FUWZ01000005">
    <property type="protein sequence ID" value="SKA41411.1"/>
    <property type="molecule type" value="Genomic_DNA"/>
</dbReference>
<dbReference type="PANTHER" id="PTHR44520">
    <property type="entry name" value="RESPONSE REGULATOR RCP1-RELATED"/>
    <property type="match status" value="1"/>
</dbReference>
<evidence type="ECO:0000259" key="2">
    <source>
        <dbReference type="PROSITE" id="PS50110"/>
    </source>
</evidence>
<evidence type="ECO:0000256" key="1">
    <source>
        <dbReference type="PROSITE-ProRule" id="PRU00169"/>
    </source>
</evidence>
<dbReference type="STRING" id="634771.SAMN04488128_105435"/>
<feature type="modified residue" description="4-aspartylphosphate" evidence="1">
    <location>
        <position position="61"/>
    </location>
</feature>
<organism evidence="3 4">
    <name type="scientific">Chitinophaga eiseniae</name>
    <dbReference type="NCBI Taxonomy" id="634771"/>
    <lineage>
        <taxon>Bacteria</taxon>
        <taxon>Pseudomonadati</taxon>
        <taxon>Bacteroidota</taxon>
        <taxon>Chitinophagia</taxon>
        <taxon>Chitinophagales</taxon>
        <taxon>Chitinophagaceae</taxon>
        <taxon>Chitinophaga</taxon>
    </lineage>
</organism>
<dbReference type="PANTHER" id="PTHR44520:SF2">
    <property type="entry name" value="RESPONSE REGULATOR RCP1"/>
    <property type="match status" value="1"/>
</dbReference>
<dbReference type="PROSITE" id="PS50110">
    <property type="entry name" value="RESPONSE_REGULATORY"/>
    <property type="match status" value="1"/>
</dbReference>
<evidence type="ECO:0000313" key="4">
    <source>
        <dbReference type="Proteomes" id="UP000190367"/>
    </source>
</evidence>
<keyword evidence="1" id="KW-0597">Phosphoprotein</keyword>
<evidence type="ECO:0000313" key="3">
    <source>
        <dbReference type="EMBL" id="SKA41411.1"/>
    </source>
</evidence>
<dbReference type="SMART" id="SM00448">
    <property type="entry name" value="REC"/>
    <property type="match status" value="1"/>
</dbReference>
<dbReference type="RefSeq" id="WP_078672233.1">
    <property type="nucleotide sequence ID" value="NZ_FUWZ01000005.1"/>
</dbReference>